<dbReference type="GO" id="GO:0050787">
    <property type="term" value="P:detoxification of mercury ion"/>
    <property type="evidence" value="ECO:0007669"/>
    <property type="project" value="InterPro"/>
</dbReference>
<keyword evidence="11" id="KW-0476">Mercury</keyword>
<dbReference type="InterPro" id="IPR023753">
    <property type="entry name" value="FAD/NAD-binding_dom"/>
</dbReference>
<dbReference type="EMBL" id="CP012174">
    <property type="protein sequence ID" value="AKV78756.1"/>
    <property type="molecule type" value="Genomic_DNA"/>
</dbReference>
<name>A0A088E4Y4_9CREN</name>
<evidence type="ECO:0000256" key="17">
    <source>
        <dbReference type="RuleBase" id="RU003691"/>
    </source>
</evidence>
<dbReference type="GO" id="GO:0050661">
    <property type="term" value="F:NADP binding"/>
    <property type="evidence" value="ECO:0007669"/>
    <property type="project" value="InterPro"/>
</dbReference>
<dbReference type="Proteomes" id="UP000068832">
    <property type="component" value="Chromosome"/>
</dbReference>
<dbReference type="PRINTS" id="PR00411">
    <property type="entry name" value="PNDRDTASEI"/>
</dbReference>
<evidence type="ECO:0000256" key="6">
    <source>
        <dbReference type="ARBA" id="ARBA00022466"/>
    </source>
</evidence>
<dbReference type="GO" id="GO:0003955">
    <property type="term" value="F:NAD(P)H dehydrogenase (quinone) activity"/>
    <property type="evidence" value="ECO:0007669"/>
    <property type="project" value="TreeGrafter"/>
</dbReference>
<evidence type="ECO:0000313" key="29">
    <source>
        <dbReference type="Proteomes" id="UP000062398"/>
    </source>
</evidence>
<evidence type="ECO:0000256" key="15">
    <source>
        <dbReference type="ARBA" id="ARBA00031725"/>
    </source>
</evidence>
<comment type="cofactor">
    <cofactor evidence="1">
        <name>FAD</name>
        <dbReference type="ChEBI" id="CHEBI:57692"/>
    </cofactor>
</comment>
<feature type="domain" description="Pyridine nucleotide-disulphide oxidoreductase dimerisation" evidence="18">
    <location>
        <begin position="327"/>
        <end position="431"/>
    </location>
</feature>
<evidence type="ECO:0000256" key="13">
    <source>
        <dbReference type="ARBA" id="ARBA00023157"/>
    </source>
</evidence>
<evidence type="ECO:0000256" key="14">
    <source>
        <dbReference type="ARBA" id="ARBA00023284"/>
    </source>
</evidence>
<dbReference type="OMA" id="MSKHYDY"/>
<evidence type="ECO:0000256" key="10">
    <source>
        <dbReference type="ARBA" id="ARBA00022857"/>
    </source>
</evidence>
<dbReference type="InterPro" id="IPR021179">
    <property type="entry name" value="Mercury_reductase_MerA"/>
</dbReference>
<evidence type="ECO:0000256" key="3">
    <source>
        <dbReference type="ARBA" id="ARBA00011738"/>
    </source>
</evidence>
<keyword evidence="14 17" id="KW-0676">Redox-active center</keyword>
<dbReference type="Pfam" id="PF02852">
    <property type="entry name" value="Pyr_redox_dim"/>
    <property type="match status" value="1"/>
</dbReference>
<evidence type="ECO:0000313" key="23">
    <source>
        <dbReference type="EMBL" id="AKV78756.1"/>
    </source>
</evidence>
<dbReference type="PANTHER" id="PTHR43014:SF4">
    <property type="entry name" value="PYRIDINE NUCLEOTIDE-DISULFIDE OXIDOREDUCTASE RCLA-RELATED"/>
    <property type="match status" value="1"/>
</dbReference>
<evidence type="ECO:0000313" key="24">
    <source>
        <dbReference type="EMBL" id="AKV81001.1"/>
    </source>
</evidence>
<dbReference type="Proteomes" id="UP000056255">
    <property type="component" value="Chromosome"/>
</dbReference>
<dbReference type="SUPFAM" id="SSF51905">
    <property type="entry name" value="FAD/NAD(P)-binding domain"/>
    <property type="match status" value="1"/>
</dbReference>
<feature type="domain" description="FAD/NAD(P)-binding" evidence="19">
    <location>
        <begin position="3"/>
        <end position="307"/>
    </location>
</feature>
<dbReference type="GO" id="GO:0016152">
    <property type="term" value="F:mercury (II) reductase (NADP+) activity"/>
    <property type="evidence" value="ECO:0007669"/>
    <property type="project" value="UniProtKB-EC"/>
</dbReference>
<dbReference type="NCBIfam" id="TIGR02053">
    <property type="entry name" value="MerA"/>
    <property type="match status" value="1"/>
</dbReference>
<dbReference type="EMBL" id="CP008822">
    <property type="protein sequence ID" value="AIM27386.1"/>
    <property type="molecule type" value="Genomic_DNA"/>
</dbReference>
<dbReference type="OrthoDB" id="27922at2157"/>
<evidence type="ECO:0000313" key="25">
    <source>
        <dbReference type="EMBL" id="AKV83242.1"/>
    </source>
</evidence>
<dbReference type="EMBL" id="CP012175">
    <property type="protein sequence ID" value="AKV81001.1"/>
    <property type="molecule type" value="Genomic_DNA"/>
</dbReference>
<dbReference type="SMR" id="A0A088E4Y4"/>
<evidence type="ECO:0000256" key="7">
    <source>
        <dbReference type="ARBA" id="ARBA00022630"/>
    </source>
</evidence>
<evidence type="ECO:0000313" key="27">
    <source>
        <dbReference type="Proteomes" id="UP000056255"/>
    </source>
</evidence>
<dbReference type="InterPro" id="IPR016156">
    <property type="entry name" value="FAD/NAD-linked_Rdtase_dimer_sf"/>
</dbReference>
<proteinExistence type="inferred from homology"/>
<evidence type="ECO:0000313" key="26">
    <source>
        <dbReference type="Proteomes" id="UP000029084"/>
    </source>
</evidence>
<dbReference type="EMBL" id="CP012172">
    <property type="protein sequence ID" value="AKV74265.1"/>
    <property type="molecule type" value="Genomic_DNA"/>
</dbReference>
<evidence type="ECO:0000256" key="1">
    <source>
        <dbReference type="ARBA" id="ARBA00001974"/>
    </source>
</evidence>
<dbReference type="EC" id="1.16.1.1" evidence="4"/>
<evidence type="ECO:0000313" key="30">
    <source>
        <dbReference type="Proteomes" id="UP000062475"/>
    </source>
</evidence>
<dbReference type="PRINTS" id="PR00368">
    <property type="entry name" value="FADPNR"/>
</dbReference>
<dbReference type="SUPFAM" id="SSF55424">
    <property type="entry name" value="FAD/NAD-linked reductases, dimerisation (C-terminal) domain"/>
    <property type="match status" value="1"/>
</dbReference>
<protein>
    <recommendedName>
        <fullName evidence="5">Mercuric reductase</fullName>
        <ecNumber evidence="4">1.16.1.1</ecNumber>
    </recommendedName>
    <alternativeName>
        <fullName evidence="15">Hg(II) reductase</fullName>
    </alternativeName>
</protein>
<dbReference type="GeneID" id="91755738"/>
<dbReference type="InterPro" id="IPR001100">
    <property type="entry name" value="Pyr_nuc-diS_OxRdtase"/>
</dbReference>
<keyword evidence="13" id="KW-1015">Disulfide bond</keyword>
<reference evidence="28 29" key="2">
    <citation type="journal article" date="2015" name="Genome Announc.">
        <title>Complete Genome Sequences of Evolved Arsenate-Resistant Metallosphaera sedula Strains.</title>
        <authorList>
            <person name="Ai C."/>
            <person name="McCarthy S."/>
            <person name="Schackwitz W."/>
            <person name="Martin J."/>
            <person name="Lipzen A."/>
            <person name="Blum P."/>
        </authorList>
    </citation>
    <scope>NUCLEOTIDE SEQUENCE [LARGE SCALE GENOMIC DNA]</scope>
    <source>
        <strain evidence="23 29">ARS120-1</strain>
        <strain evidence="24 28">ARS120-2</strain>
        <strain evidence="21 31">ARS50-1</strain>
        <strain evidence="22 30">ARS50-2</strain>
    </source>
</reference>
<evidence type="ECO:0000313" key="21">
    <source>
        <dbReference type="EMBL" id="AKV74265.1"/>
    </source>
</evidence>
<dbReference type="Gene3D" id="3.50.50.60">
    <property type="entry name" value="FAD/NAD(P)-binding domain"/>
    <property type="match status" value="2"/>
</dbReference>
<dbReference type="AlphaFoldDB" id="A0A088E4Y4"/>
<comment type="subunit">
    <text evidence="3">Homodimer.</text>
</comment>
<reference evidence="25 27" key="3">
    <citation type="submission" date="2015-07" db="EMBL/GenBank/DDBJ databases">
        <title>Physiological, transcriptional responses and genome re-sequencing of acid resistant extremely thermoacidophilic Metallosphaera sedula SARC-M1.</title>
        <authorList>
            <person name="Ai C."/>
            <person name="McCarthy S."/>
            <person name="Eckrich V."/>
            <person name="Rudrappa D."/>
            <person name="Qiu G."/>
            <person name="Blum P."/>
        </authorList>
    </citation>
    <scope>NUCLEOTIDE SEQUENCE [LARGE SCALE GENOMIC DNA]</scope>
    <source>
        <strain evidence="25 27">SARC-M1</strain>
    </source>
</reference>
<dbReference type="Proteomes" id="UP000062475">
    <property type="component" value="Chromosome"/>
</dbReference>
<keyword evidence="8" id="KW-0479">Metal-binding</keyword>
<comment type="similarity">
    <text evidence="2 17">Belongs to the class-I pyridine nucleotide-disulfide oxidoreductase family.</text>
</comment>
<evidence type="ECO:0000256" key="5">
    <source>
        <dbReference type="ARBA" id="ARBA00014791"/>
    </source>
</evidence>
<dbReference type="Proteomes" id="UP000061362">
    <property type="component" value="Chromosome"/>
</dbReference>
<dbReference type="FunFam" id="3.30.390.30:FF:000001">
    <property type="entry name" value="Dihydrolipoyl dehydrogenase"/>
    <property type="match status" value="1"/>
</dbReference>
<dbReference type="PATRIC" id="fig|43687.5.peg.1354"/>
<evidence type="ECO:0000313" key="31">
    <source>
        <dbReference type="Proteomes" id="UP000068832"/>
    </source>
</evidence>
<evidence type="ECO:0000256" key="16">
    <source>
        <dbReference type="ARBA" id="ARBA00048984"/>
    </source>
</evidence>
<dbReference type="GO" id="GO:0016668">
    <property type="term" value="F:oxidoreductase activity, acting on a sulfur group of donors, NAD(P) as acceptor"/>
    <property type="evidence" value="ECO:0007669"/>
    <property type="project" value="InterPro"/>
</dbReference>
<evidence type="ECO:0000313" key="28">
    <source>
        <dbReference type="Proteomes" id="UP000061362"/>
    </source>
</evidence>
<keyword evidence="10" id="KW-0521">NADP</keyword>
<sequence length="448" mass="48381" precursor="true">MHKLAIIGYGAAGFAAMIKANELGVKPVLIGKGEIGGTCVNVGCVPSKRMLYIAEIYKKAREVTGSEVYPPFSSFQEKDGLVQEMRKTKYEDLLSYYDVELIQGEARFISPHAVKVNGQVIEAEKFVIATGSSPLIPRIPGLDKVGFWTNREALSPDRRIDSLAVIGGRALALEFAQMYSRMKVEVAILQRSPVLIPDWEPEASVEARRIMENDGVAVVTGVNVKEVRKGAGKIVITDKGEVEADEILLATGRKPNVDLGLENAGVRLNERGGIKVDDELRTDNPHIYAAGDVLGGKMLEALAGRQGSIATENALTGSHKRVDENAVPQVIFTQPNLARVGLTEAEARAKEGEVEARVLPMSSVAKAEIINSRLGFVKMVTMNGRIVGVHAVGENVAEMIGEAALAIRFGATVHDLIDTVHMFPTIAESLRLVALAFRSDVSRLSCCV</sequence>
<evidence type="ECO:0000256" key="11">
    <source>
        <dbReference type="ARBA" id="ARBA00022914"/>
    </source>
</evidence>
<comment type="catalytic activity">
    <reaction evidence="16">
        <text>Hg + NADP(+) + H(+) = Hg(2+) + NADPH</text>
        <dbReference type="Rhea" id="RHEA:23856"/>
        <dbReference type="ChEBI" id="CHEBI:15378"/>
        <dbReference type="ChEBI" id="CHEBI:16170"/>
        <dbReference type="ChEBI" id="CHEBI:16793"/>
        <dbReference type="ChEBI" id="CHEBI:57783"/>
        <dbReference type="ChEBI" id="CHEBI:58349"/>
        <dbReference type="EC" id="1.16.1.1"/>
    </reaction>
</comment>
<organism evidence="20 26">
    <name type="scientific">Metallosphaera sedula</name>
    <dbReference type="NCBI Taxonomy" id="43687"/>
    <lineage>
        <taxon>Archaea</taxon>
        <taxon>Thermoproteota</taxon>
        <taxon>Thermoprotei</taxon>
        <taxon>Sulfolobales</taxon>
        <taxon>Sulfolobaceae</taxon>
        <taxon>Metallosphaera</taxon>
    </lineage>
</organism>
<dbReference type="InterPro" id="IPR004099">
    <property type="entry name" value="Pyr_nucl-diS_OxRdtase_dimer"/>
</dbReference>
<evidence type="ECO:0000313" key="22">
    <source>
        <dbReference type="EMBL" id="AKV76504.1"/>
    </source>
</evidence>
<keyword evidence="6" id="KW-0475">Mercuric resistance</keyword>
<dbReference type="RefSeq" id="WP_012021188.1">
    <property type="nucleotide sequence ID" value="NZ_AP019770.1"/>
</dbReference>
<dbReference type="EMBL" id="CP012173">
    <property type="protein sequence ID" value="AKV76504.1"/>
    <property type="molecule type" value="Genomic_DNA"/>
</dbReference>
<dbReference type="InterPro" id="IPR036188">
    <property type="entry name" value="FAD/NAD-bd_sf"/>
</dbReference>
<dbReference type="PANTHER" id="PTHR43014">
    <property type="entry name" value="MERCURIC REDUCTASE"/>
    <property type="match status" value="1"/>
</dbReference>
<dbReference type="Proteomes" id="UP000029084">
    <property type="component" value="Chromosome"/>
</dbReference>
<keyword evidence="12 17" id="KW-0560">Oxidoreductase</keyword>
<dbReference type="PROSITE" id="PS00076">
    <property type="entry name" value="PYRIDINE_REDOX_1"/>
    <property type="match status" value="1"/>
</dbReference>
<evidence type="ECO:0000259" key="19">
    <source>
        <dbReference type="Pfam" id="PF07992"/>
    </source>
</evidence>
<accession>A0A088E4Y4</accession>
<evidence type="ECO:0000256" key="8">
    <source>
        <dbReference type="ARBA" id="ARBA00022723"/>
    </source>
</evidence>
<dbReference type="PIRSF" id="PIRSF000350">
    <property type="entry name" value="Mercury_reductase_MerA"/>
    <property type="match status" value="1"/>
</dbReference>
<evidence type="ECO:0000256" key="4">
    <source>
        <dbReference type="ARBA" id="ARBA00012661"/>
    </source>
</evidence>
<evidence type="ECO:0000256" key="12">
    <source>
        <dbReference type="ARBA" id="ARBA00023002"/>
    </source>
</evidence>
<keyword evidence="9 17" id="KW-0274">FAD</keyword>
<dbReference type="GO" id="GO:0050660">
    <property type="term" value="F:flavin adenine dinucleotide binding"/>
    <property type="evidence" value="ECO:0007669"/>
    <property type="project" value="InterPro"/>
</dbReference>
<dbReference type="InterPro" id="IPR012999">
    <property type="entry name" value="Pyr_OxRdtase_I_AS"/>
</dbReference>
<evidence type="ECO:0000259" key="18">
    <source>
        <dbReference type="Pfam" id="PF02852"/>
    </source>
</evidence>
<dbReference type="EMBL" id="CP012176">
    <property type="protein sequence ID" value="AKV83242.1"/>
    <property type="molecule type" value="Genomic_DNA"/>
</dbReference>
<dbReference type="Gene3D" id="3.30.390.30">
    <property type="match status" value="1"/>
</dbReference>
<gene>
    <name evidence="20" type="ORF">HA72_1241</name>
    <name evidence="21" type="ORF">MsedA_1261</name>
    <name evidence="22" type="ORF">MsedB_1263</name>
    <name evidence="23" type="ORF">MsedC_1261</name>
    <name evidence="24" type="ORF">MsedD_1262</name>
    <name evidence="25" type="ORF">MsedE_1265</name>
</gene>
<evidence type="ECO:0000256" key="2">
    <source>
        <dbReference type="ARBA" id="ARBA00007532"/>
    </source>
</evidence>
<dbReference type="Pfam" id="PF07992">
    <property type="entry name" value="Pyr_redox_2"/>
    <property type="match status" value="1"/>
</dbReference>
<evidence type="ECO:0000313" key="20">
    <source>
        <dbReference type="EMBL" id="AIM27386.1"/>
    </source>
</evidence>
<dbReference type="Proteomes" id="UP000062398">
    <property type="component" value="Chromosome"/>
</dbReference>
<keyword evidence="7 17" id="KW-0285">Flavoprotein</keyword>
<evidence type="ECO:0000256" key="9">
    <source>
        <dbReference type="ARBA" id="ARBA00022827"/>
    </source>
</evidence>
<dbReference type="GO" id="GO:0045340">
    <property type="term" value="F:mercury ion binding"/>
    <property type="evidence" value="ECO:0007669"/>
    <property type="project" value="InterPro"/>
</dbReference>
<reference evidence="20 26" key="1">
    <citation type="journal article" date="2014" name="J. Bacteriol.">
        <title>Role of an Archaeal PitA Transporter in the Copper and Arsenic Resistance of Metallosphaera sedula, an Extreme Thermoacidophile.</title>
        <authorList>
            <person name="McCarthy S."/>
            <person name="Ai C."/>
            <person name="Wheaton G."/>
            <person name="Tevatia R."/>
            <person name="Eckrich V."/>
            <person name="Kelly R."/>
            <person name="Blum P."/>
        </authorList>
    </citation>
    <scope>NUCLEOTIDE SEQUENCE [LARGE SCALE GENOMIC DNA]</scope>
    <source>
        <strain evidence="20 26">CuR1</strain>
    </source>
</reference>